<evidence type="ECO:0000256" key="1">
    <source>
        <dbReference type="SAM" id="MobiDB-lite"/>
    </source>
</evidence>
<dbReference type="PANTHER" id="PTHR34480:SF14">
    <property type="entry name" value="OS01G0967800 PROTEIN"/>
    <property type="match status" value="1"/>
</dbReference>
<protein>
    <submittedName>
        <fullName evidence="2">Uncharacterized protein</fullName>
    </submittedName>
</protein>
<organism evidence="2 3">
    <name type="scientific">Leersia perrieri</name>
    <dbReference type="NCBI Taxonomy" id="77586"/>
    <lineage>
        <taxon>Eukaryota</taxon>
        <taxon>Viridiplantae</taxon>
        <taxon>Streptophyta</taxon>
        <taxon>Embryophyta</taxon>
        <taxon>Tracheophyta</taxon>
        <taxon>Spermatophyta</taxon>
        <taxon>Magnoliopsida</taxon>
        <taxon>Liliopsida</taxon>
        <taxon>Poales</taxon>
        <taxon>Poaceae</taxon>
        <taxon>BOP clade</taxon>
        <taxon>Oryzoideae</taxon>
        <taxon>Oryzeae</taxon>
        <taxon>Oryzinae</taxon>
        <taxon>Leersia</taxon>
    </lineage>
</organism>
<feature type="compositionally biased region" description="Polar residues" evidence="1">
    <location>
        <begin position="20"/>
        <end position="34"/>
    </location>
</feature>
<dbReference type="HOGENOM" id="CLU_015994_3_0_1"/>
<dbReference type="EnsemblPlants" id="LPERR01G39560.1">
    <property type="protein sequence ID" value="LPERR01G39560.1"/>
    <property type="gene ID" value="LPERR01G39560"/>
</dbReference>
<reference evidence="3" key="2">
    <citation type="submission" date="2013-12" db="EMBL/GenBank/DDBJ databases">
        <authorList>
            <person name="Yu Y."/>
            <person name="Lee S."/>
            <person name="de Baynast K."/>
            <person name="Wissotski M."/>
            <person name="Liu L."/>
            <person name="Talag J."/>
            <person name="Goicoechea J."/>
            <person name="Angelova A."/>
            <person name="Jetty R."/>
            <person name="Kudrna D."/>
            <person name="Golser W."/>
            <person name="Rivera L."/>
            <person name="Zhang J."/>
            <person name="Wing R."/>
        </authorList>
    </citation>
    <scope>NUCLEOTIDE SEQUENCE</scope>
</reference>
<reference evidence="2 3" key="1">
    <citation type="submission" date="2012-08" db="EMBL/GenBank/DDBJ databases">
        <title>Oryza genome evolution.</title>
        <authorList>
            <person name="Wing R.A."/>
        </authorList>
    </citation>
    <scope>NUCLEOTIDE SEQUENCE</scope>
</reference>
<dbReference type="AlphaFoldDB" id="A0A0D9VAR3"/>
<dbReference type="PANTHER" id="PTHR34480">
    <property type="entry name" value="OS01G0967800 PROTEIN-RELATED"/>
    <property type="match status" value="1"/>
</dbReference>
<evidence type="ECO:0000313" key="3">
    <source>
        <dbReference type="Proteomes" id="UP000032180"/>
    </source>
</evidence>
<sequence>MGGGVSNRAATNTIRHKRPNSSATAKLRSPTNSPCHKACGIKDSKQPATTNDGVVVPVTDNNDLQEADEAIKMLNELGLGENISSDELHTYMDQLPQGPEKVDTSTLVNDDAQLTSFYIRHARYCLRYYYKREDDYYHKKLLGKDDFSDKFIREMGYFTSFEKDGTLDWCFYPCYCCHAALNDYQRLVVGEYADWDDYHSYFNSYETELEYLKYCDELSKKLKWMEDYVLNELPSSKWGRICNRGAYQAIKIATNLSKITATLAYSAYFDCLQHMRFYVVYCKDMVGLYYEIWQRVNRQKMSFRDALEEVYNLNKFPSRQDKMKHALENGCSHMENVITEDKALEMIAKAVESRINKAKFYEQYILRKIDIACAIGLISTTNNIAGFYTC</sequence>
<name>A0A0D9VAR3_9ORYZ</name>
<reference evidence="2" key="3">
    <citation type="submission" date="2015-04" db="UniProtKB">
        <authorList>
            <consortium name="EnsemblPlants"/>
        </authorList>
    </citation>
    <scope>IDENTIFICATION</scope>
</reference>
<evidence type="ECO:0000313" key="2">
    <source>
        <dbReference type="EnsemblPlants" id="LPERR01G39560.1"/>
    </source>
</evidence>
<keyword evidence="3" id="KW-1185">Reference proteome</keyword>
<accession>A0A0D9VAR3</accession>
<dbReference type="Gramene" id="LPERR01G39560.1">
    <property type="protein sequence ID" value="LPERR01G39560.1"/>
    <property type="gene ID" value="LPERR01G39560"/>
</dbReference>
<dbReference type="Proteomes" id="UP000032180">
    <property type="component" value="Chromosome 1"/>
</dbReference>
<proteinExistence type="predicted"/>
<feature type="region of interest" description="Disordered" evidence="1">
    <location>
        <begin position="1"/>
        <end position="54"/>
    </location>
</feature>